<keyword evidence="2" id="KW-1185">Reference proteome</keyword>
<accession>A0A183KX02</accession>
<proteinExistence type="predicted"/>
<organism evidence="3">
    <name type="scientific">Schistosoma curassoni</name>
    <dbReference type="NCBI Taxonomy" id="6186"/>
    <lineage>
        <taxon>Eukaryota</taxon>
        <taxon>Metazoa</taxon>
        <taxon>Spiralia</taxon>
        <taxon>Lophotrochozoa</taxon>
        <taxon>Platyhelminthes</taxon>
        <taxon>Trematoda</taxon>
        <taxon>Digenea</taxon>
        <taxon>Strigeidida</taxon>
        <taxon>Schistosomatoidea</taxon>
        <taxon>Schistosomatidae</taxon>
        <taxon>Schistosoma</taxon>
    </lineage>
</organism>
<reference evidence="1 2" key="2">
    <citation type="submission" date="2018-11" db="EMBL/GenBank/DDBJ databases">
        <authorList>
            <consortium name="Pathogen Informatics"/>
        </authorList>
    </citation>
    <scope>NUCLEOTIDE SEQUENCE [LARGE SCALE GENOMIC DNA]</scope>
    <source>
        <strain evidence="1">Dakar</strain>
        <strain evidence="2">Dakar, Senegal</strain>
    </source>
</reference>
<dbReference type="Proteomes" id="UP000279833">
    <property type="component" value="Unassembled WGS sequence"/>
</dbReference>
<sequence length="73" mass="8330">MRLTGRRKDAARKPLRVLLSDSQSKNIFQEQLEKQLGSHVGDVHPEASWNDIRKAVETVMSAITVNHNVKEKH</sequence>
<reference evidence="3" key="1">
    <citation type="submission" date="2016-06" db="UniProtKB">
        <authorList>
            <consortium name="WormBaseParasite"/>
        </authorList>
    </citation>
    <scope>IDENTIFICATION</scope>
</reference>
<evidence type="ECO:0000313" key="1">
    <source>
        <dbReference type="EMBL" id="VDP69631.1"/>
    </source>
</evidence>
<dbReference type="AlphaFoldDB" id="A0A183KX02"/>
<protein>
    <submittedName>
        <fullName evidence="3">DUF3783 domain-containing protein</fullName>
    </submittedName>
</protein>
<name>A0A183KX02_9TREM</name>
<dbReference type="EMBL" id="UZAK01042789">
    <property type="protein sequence ID" value="VDP69631.1"/>
    <property type="molecule type" value="Genomic_DNA"/>
</dbReference>
<evidence type="ECO:0000313" key="2">
    <source>
        <dbReference type="Proteomes" id="UP000279833"/>
    </source>
</evidence>
<dbReference type="WBParaSite" id="SCUD_0001959901-mRNA-1">
    <property type="protein sequence ID" value="SCUD_0001959901-mRNA-1"/>
    <property type="gene ID" value="SCUD_0001959901"/>
</dbReference>
<gene>
    <name evidence="1" type="ORF">SCUD_LOCUS19596</name>
</gene>
<evidence type="ECO:0000313" key="3">
    <source>
        <dbReference type="WBParaSite" id="SCUD_0001959901-mRNA-1"/>
    </source>
</evidence>